<dbReference type="Pfam" id="PF00270">
    <property type="entry name" value="DEAD"/>
    <property type="match status" value="1"/>
</dbReference>
<dbReference type="InterPro" id="IPR011545">
    <property type="entry name" value="DEAD/DEAH_box_helicase_dom"/>
</dbReference>
<organism evidence="12 13">
    <name type="scientific">Bifidobacterium tsurumiense</name>
    <dbReference type="NCBI Taxonomy" id="356829"/>
    <lineage>
        <taxon>Bacteria</taxon>
        <taxon>Bacillati</taxon>
        <taxon>Actinomycetota</taxon>
        <taxon>Actinomycetes</taxon>
        <taxon>Bifidobacteriales</taxon>
        <taxon>Bifidobacteriaceae</taxon>
        <taxon>Bifidobacterium</taxon>
    </lineage>
</organism>
<dbReference type="Gene3D" id="3.40.50.300">
    <property type="entry name" value="P-loop containing nucleotide triphosphate hydrolases"/>
    <property type="match status" value="2"/>
</dbReference>
<evidence type="ECO:0000259" key="11">
    <source>
        <dbReference type="PROSITE" id="PS51194"/>
    </source>
</evidence>
<proteinExistence type="predicted"/>
<keyword evidence="5" id="KW-0067">ATP-binding</keyword>
<evidence type="ECO:0000313" key="13">
    <source>
        <dbReference type="Proteomes" id="UP000029080"/>
    </source>
</evidence>
<dbReference type="GO" id="GO:0003678">
    <property type="term" value="F:DNA helicase activity"/>
    <property type="evidence" value="ECO:0007669"/>
    <property type="project" value="UniProtKB-EC"/>
</dbReference>
<dbReference type="PROSITE" id="PS51194">
    <property type="entry name" value="HELICASE_CTER"/>
    <property type="match status" value="1"/>
</dbReference>
<dbReference type="STRING" id="356829.BITS_0757"/>
<keyword evidence="3 12" id="KW-0378">Hydrolase</keyword>
<dbReference type="Pfam" id="PF00271">
    <property type="entry name" value="Helicase_C"/>
    <property type="match status" value="1"/>
</dbReference>
<gene>
    <name evidence="12" type="ORF">BITS_0757</name>
</gene>
<evidence type="ECO:0000313" key="12">
    <source>
        <dbReference type="EMBL" id="KFJ07504.1"/>
    </source>
</evidence>
<protein>
    <submittedName>
        <fullName evidence="12">ATP-dependent helicase II</fullName>
        <ecNumber evidence="12">3.6.4.12</ecNumber>
    </submittedName>
</protein>
<dbReference type="GO" id="GO:0005524">
    <property type="term" value="F:ATP binding"/>
    <property type="evidence" value="ECO:0007669"/>
    <property type="project" value="UniProtKB-KW"/>
</dbReference>
<evidence type="ECO:0000256" key="5">
    <source>
        <dbReference type="ARBA" id="ARBA00022840"/>
    </source>
</evidence>
<evidence type="ECO:0000256" key="1">
    <source>
        <dbReference type="ARBA" id="ARBA00022741"/>
    </source>
</evidence>
<dbReference type="SMART" id="SM00487">
    <property type="entry name" value="DEXDc"/>
    <property type="match status" value="1"/>
</dbReference>
<evidence type="ECO:0000256" key="8">
    <source>
        <dbReference type="ARBA" id="ARBA00023235"/>
    </source>
</evidence>
<dbReference type="Pfam" id="PF23234">
    <property type="entry name" value="WHD_4th_Lhr"/>
    <property type="match status" value="1"/>
</dbReference>
<dbReference type="OrthoDB" id="9815222at2"/>
<feature type="domain" description="Helicase ATP-binding" evidence="10">
    <location>
        <begin position="31"/>
        <end position="234"/>
    </location>
</feature>
<dbReference type="GO" id="GO:0003677">
    <property type="term" value="F:DNA binding"/>
    <property type="evidence" value="ECO:0007669"/>
    <property type="project" value="UniProtKB-KW"/>
</dbReference>
<evidence type="ECO:0000256" key="2">
    <source>
        <dbReference type="ARBA" id="ARBA00022763"/>
    </source>
</evidence>
<keyword evidence="4 12" id="KW-0347">Helicase</keyword>
<evidence type="ECO:0000259" key="10">
    <source>
        <dbReference type="PROSITE" id="PS51192"/>
    </source>
</evidence>
<sequence length="1637" mass="180270">MYDGLEGFSEVTAQWFAHSFSHPTQVQRKAWPAIRRGDHVLAIAPTGSGKTLSAFLWAIDRLINDQLKYREQRNATKKGKRRKGVKVLYISPLKALGVDVAKNLQIPLEGIAEACKSHLGIEPDIRVAMRSGDSTAQERRSIVSRPPDILVTTPESLFLMLTSKARRILETVDTVIVDEVHAVAGSKRGAHLALSLERLETNAQHRIQRIGLSATVRPVDEAARWLGGDRKVNIIDAGTRLDMDIRVVEPLADMRDTANSTASSSIHAAAAPRSNMPAPRITGVTPAMQRLAERNQQYENSKVSDASASNAQASEQWQLPTQQHGSVTNASVWPAIEHSVLEEILKHRTTLVFVNSRGLAERLTARLNDAYAEMHSAHKEAAQTSETADDTRHHSSLMGPTSMLVNTGHTSPIAMVHHGSVSKERRADIEHRLKQGRLRCVVATSSLELGIDMGSIDLVIQIAPPLSVSSGLQRIGRADHTVGGKPKALMYPLTREQIITMTASVESMRAGELERMAVPSNPLDILAQQTVAAAALESLNPDEWYATVLRSAPFAHLDRESFDSVLGMMTGAYNSEDFSVFRPPLDKDTETGSIIARPGAQRLAVTSGGTIPDRGMYTVLMPKSDSSSAPRRVGELDEEMVYESRVGDVITLGTSSWRIQEITRDRVLVVPAPGQRARLPFWHGEGNGRDADFASAEGRLLRDLSHGLMATNKAQQDSAVFQVAEASNDPPRPGAALAEEQGHFPISQPTFQNDIVSRLRSDGLDNNAIANLAQLLVEQRSATGIIPDDRRIVVERYKDEEDDWMVVVHSPYGRRVHEPWALALTSLLYQRFGVDGEIHAADDGIVIRLPDGVHPSVIVDILRCDSEDLRRIVQEHVGQTVLFAARFRECAARSLFLARTRPGKRVPLWQQRLRASQLLSVAKRQAHFPLLLETARECLQDVYDLPALVAIMDQLQTGTITISEVETTTPSPFAQRILFGFLGDVMYQGDMPQAERDAQLLAMDMHALERLIGQEPMSKILDADVISQVEEELAGRQFWNELSNDDIQGRITRFAKTHGPFTADEVMEQLHLDAVQTVRILQSMRSSGEVLSGTFVEDERHVAGVEQWIHRDVLRLIRKRSLRKARKAIRPVSAQEYQRFLIDRQGVGPVGKEQYEGLDGLMRVIEQCEGLALPARIWEQSVFPRRVRGYQPAMLDELLASGEVVWVGSSNHAPIRYGETGNIAWYVSDSTLLGSAAPHNDVMPNRQRSETDFAEQSEPKQSIFNRDEPTEDATNNLYQNVAAHAVDTANESQFSSLIASGMDTQTIISAAIEEVLRDGGAYRVSQLASCVRGMIQSEVQHVQQQAEAMVAAAWNEEDFAKALWAFVWYGSVTNSSFMPIRALLKSTAAPSSRRMHSARSMRRRYATNRGAIPPSLGGMWSIIGTQTKPSAEERIMAIIEALLDRYGIIAQPLVELESIPGGFSRMYPVLARMEERGVLLRGMFVEGLGGAQFAARETVDALRQSGGATQFGAIMLDAMDPANTVGSLFPWPQLVGESAQPQRKAGNAVIVGQHCAIAYISGKGRHIAITQECDSNERSAEVEAAMQQLAQCMRAQANTKAVVTDINGLSPIRGGVAVQALKQVGYVPTPQGLRLYM</sequence>
<dbReference type="InterPro" id="IPR055368">
    <property type="entry name" value="WH3_Lhr"/>
</dbReference>
<dbReference type="Pfam" id="PF08494">
    <property type="entry name" value="DEAD_assoc"/>
    <property type="match status" value="1"/>
</dbReference>
<dbReference type="EMBL" id="JGZU01000004">
    <property type="protein sequence ID" value="KFJ07504.1"/>
    <property type="molecule type" value="Genomic_DNA"/>
</dbReference>
<evidence type="ECO:0000256" key="9">
    <source>
        <dbReference type="SAM" id="MobiDB-lite"/>
    </source>
</evidence>
<dbReference type="PROSITE" id="PS51192">
    <property type="entry name" value="HELICASE_ATP_BIND_1"/>
    <property type="match status" value="1"/>
</dbReference>
<feature type="domain" description="Helicase C-terminal" evidence="11">
    <location>
        <begin position="339"/>
        <end position="526"/>
    </location>
</feature>
<keyword evidence="2" id="KW-0227">DNA damage</keyword>
<dbReference type="SMART" id="SM00490">
    <property type="entry name" value="HELICc"/>
    <property type="match status" value="1"/>
</dbReference>
<dbReference type="SUPFAM" id="SSF52540">
    <property type="entry name" value="P-loop containing nucleoside triphosphate hydrolases"/>
    <property type="match status" value="1"/>
</dbReference>
<reference evidence="12 13" key="1">
    <citation type="submission" date="2014-03" db="EMBL/GenBank/DDBJ databases">
        <title>Genomics of Bifidobacteria.</title>
        <authorList>
            <person name="Ventura M."/>
            <person name="Milani C."/>
            <person name="Lugli G.A."/>
        </authorList>
    </citation>
    <scope>NUCLEOTIDE SEQUENCE [LARGE SCALE GENOMIC DNA]</scope>
    <source>
        <strain evidence="12 13">JCM 13495</strain>
    </source>
</reference>
<keyword evidence="13" id="KW-1185">Reference proteome</keyword>
<dbReference type="Pfam" id="PF23235">
    <property type="entry name" value="WHD_3rd_Lhr"/>
    <property type="match status" value="1"/>
</dbReference>
<dbReference type="InterPro" id="IPR055367">
    <property type="entry name" value="WH4_Lhr"/>
</dbReference>
<dbReference type="InterPro" id="IPR014001">
    <property type="entry name" value="Helicase_ATP-bd"/>
</dbReference>
<dbReference type="GO" id="GO:0006281">
    <property type="term" value="P:DNA repair"/>
    <property type="evidence" value="ECO:0007669"/>
    <property type="project" value="UniProtKB-KW"/>
</dbReference>
<keyword evidence="6" id="KW-0238">DNA-binding</keyword>
<accession>A0A087EIA3</accession>
<keyword evidence="7" id="KW-0234">DNA repair</keyword>
<name>A0A087EIA3_9BIFI</name>
<evidence type="ECO:0000256" key="7">
    <source>
        <dbReference type="ARBA" id="ARBA00023204"/>
    </source>
</evidence>
<dbReference type="InterPro" id="IPR013701">
    <property type="entry name" value="Lhr-like_DEAD/DEAH_assoc"/>
</dbReference>
<dbReference type="RefSeq" id="WP_026642579.1">
    <property type="nucleotide sequence ID" value="NZ_JGZU01000004.1"/>
</dbReference>
<dbReference type="PANTHER" id="PTHR47962:SF5">
    <property type="entry name" value="ATP-DEPENDENT HELICASE LHR-RELATED"/>
    <property type="match status" value="1"/>
</dbReference>
<dbReference type="InterPro" id="IPR027417">
    <property type="entry name" value="P-loop_NTPase"/>
</dbReference>
<evidence type="ECO:0000256" key="6">
    <source>
        <dbReference type="ARBA" id="ARBA00023125"/>
    </source>
</evidence>
<dbReference type="InterPro" id="IPR001650">
    <property type="entry name" value="Helicase_C-like"/>
</dbReference>
<feature type="region of interest" description="Disordered" evidence="9">
    <location>
        <begin position="379"/>
        <end position="408"/>
    </location>
</feature>
<dbReference type="InterPro" id="IPR045628">
    <property type="entry name" value="Lhr_WH_dom"/>
</dbReference>
<dbReference type="Proteomes" id="UP000029080">
    <property type="component" value="Unassembled WGS sequence"/>
</dbReference>
<dbReference type="eggNOG" id="COG1201">
    <property type="taxonomic scope" value="Bacteria"/>
</dbReference>
<evidence type="ECO:0000256" key="3">
    <source>
        <dbReference type="ARBA" id="ARBA00022801"/>
    </source>
</evidence>
<dbReference type="InterPro" id="IPR052511">
    <property type="entry name" value="ATP-dep_Helicase"/>
</dbReference>
<keyword evidence="1" id="KW-0547">Nucleotide-binding</keyword>
<dbReference type="GO" id="GO:0016887">
    <property type="term" value="F:ATP hydrolysis activity"/>
    <property type="evidence" value="ECO:0007669"/>
    <property type="project" value="TreeGrafter"/>
</dbReference>
<dbReference type="Pfam" id="PF19306">
    <property type="entry name" value="WHD_Lhr"/>
    <property type="match status" value="1"/>
</dbReference>
<dbReference type="PANTHER" id="PTHR47962">
    <property type="entry name" value="ATP-DEPENDENT HELICASE LHR-RELATED-RELATED"/>
    <property type="match status" value="1"/>
</dbReference>
<comment type="caution">
    <text evidence="12">The sequence shown here is derived from an EMBL/GenBank/DDBJ whole genome shotgun (WGS) entry which is preliminary data.</text>
</comment>
<keyword evidence="8" id="KW-0413">Isomerase</keyword>
<feature type="region of interest" description="Disordered" evidence="9">
    <location>
        <begin position="1237"/>
        <end position="1270"/>
    </location>
</feature>
<evidence type="ECO:0000256" key="4">
    <source>
        <dbReference type="ARBA" id="ARBA00022806"/>
    </source>
</evidence>
<dbReference type="EC" id="3.6.4.12" evidence="12"/>